<dbReference type="AlphaFoldDB" id="A0A1L7LKC1"/>
<evidence type="ECO:0000313" key="2">
    <source>
        <dbReference type="Proteomes" id="UP000217758"/>
    </source>
</evidence>
<name>A0A1L7LKC1_9STRE</name>
<reference evidence="1 2" key="1">
    <citation type="journal article" date="2016" name="Microbiol. Immunol.">
        <title>Complete genome sequence of Streptococcus troglodytae TKU31 isolated from the oral cavity of a chimpanzee (Pan troglodytes).</title>
        <authorList>
            <person name="Okamoto M."/>
            <person name="Naito M."/>
            <person name="Miyanohara M."/>
            <person name="Imai S."/>
            <person name="Nomura Y."/>
            <person name="Saito W."/>
            <person name="Momoi Y."/>
            <person name="Takada K."/>
            <person name="Miyabe-Nishiwaki T."/>
            <person name="Tomonaga M."/>
            <person name="Hanada N."/>
        </authorList>
    </citation>
    <scope>NUCLEOTIDE SEQUENCE [LARGE SCALE GENOMIC DNA]</scope>
    <source>
        <strain evidence="2">TKU 31</strain>
    </source>
</reference>
<organism evidence="1 2">
    <name type="scientific">Streptococcus troglodytae</name>
    <dbReference type="NCBI Taxonomy" id="1111760"/>
    <lineage>
        <taxon>Bacteria</taxon>
        <taxon>Bacillati</taxon>
        <taxon>Bacillota</taxon>
        <taxon>Bacilli</taxon>
        <taxon>Lactobacillales</taxon>
        <taxon>Streptococcaceae</taxon>
        <taxon>Streptococcus</taxon>
    </lineage>
</organism>
<keyword evidence="2" id="KW-1185">Reference proteome</keyword>
<dbReference type="KEGG" id="strg:SRT_13930"/>
<dbReference type="EMBL" id="AP014612">
    <property type="protein sequence ID" value="BAQ24654.1"/>
    <property type="molecule type" value="Genomic_DNA"/>
</dbReference>
<dbReference type="Proteomes" id="UP000217758">
    <property type="component" value="Chromosome"/>
</dbReference>
<accession>A0A1L7LKC1</accession>
<proteinExistence type="predicted"/>
<dbReference type="InterPro" id="IPR021462">
    <property type="entry name" value="DUF3114"/>
</dbReference>
<protein>
    <recommendedName>
        <fullName evidence="3">DUF3114 domain-containing protein</fullName>
    </recommendedName>
</protein>
<gene>
    <name evidence="1" type="ORF">SRT_13930</name>
</gene>
<dbReference type="RefSeq" id="WP_128833529.1">
    <property type="nucleotide sequence ID" value="NZ_AP014612.1"/>
</dbReference>
<sequence>MWRILGNSSFSQTGLRKRYQEAKQLLLWESVGWTREDVKQLAKKGLQPSDFRIGSQAFNLLWQAAYGNKEPQKLLSIVLDMAAMPEELSGDLQENQELVHRFSDDLAPDNTFWHEFSLLVQEIFPKDTLSAKTNFAKRIHQFRYVISSQQAQWIRDHLRHDKMTDAQALARFLRKKKRKVWYHPTYDYTLYDSARLHNKVAFKDGQTIYPDDSYRLNFKVLLNFHTEFILDNEGHFLNEIDAEHITQNGIINGASFNYANNCNQCHWELDVNPTKSHDPLFRDAIIATKDLHFTAPKYILKKIEAASEEDWQKSYFNKKGLYASGRKSNFKAVKHLIRQFKKELFKLKWTKN</sequence>
<evidence type="ECO:0000313" key="1">
    <source>
        <dbReference type="EMBL" id="BAQ24654.1"/>
    </source>
</evidence>
<evidence type="ECO:0008006" key="3">
    <source>
        <dbReference type="Google" id="ProtNLM"/>
    </source>
</evidence>
<dbReference type="Pfam" id="PF11311">
    <property type="entry name" value="DUF3114"/>
    <property type="match status" value="1"/>
</dbReference>